<evidence type="ECO:0000313" key="10">
    <source>
        <dbReference type="Proteomes" id="UP000823388"/>
    </source>
</evidence>
<organism evidence="9 10">
    <name type="scientific">Panicum virgatum</name>
    <name type="common">Blackwell switchgrass</name>
    <dbReference type="NCBI Taxonomy" id="38727"/>
    <lineage>
        <taxon>Eukaryota</taxon>
        <taxon>Viridiplantae</taxon>
        <taxon>Streptophyta</taxon>
        <taxon>Embryophyta</taxon>
        <taxon>Tracheophyta</taxon>
        <taxon>Spermatophyta</taxon>
        <taxon>Magnoliopsida</taxon>
        <taxon>Liliopsida</taxon>
        <taxon>Poales</taxon>
        <taxon>Poaceae</taxon>
        <taxon>PACMAD clade</taxon>
        <taxon>Panicoideae</taxon>
        <taxon>Panicodae</taxon>
        <taxon>Paniceae</taxon>
        <taxon>Panicinae</taxon>
        <taxon>Panicum</taxon>
        <taxon>Panicum sect. Hiantes</taxon>
    </lineage>
</organism>
<evidence type="ECO:0000256" key="2">
    <source>
        <dbReference type="ARBA" id="ARBA00023015"/>
    </source>
</evidence>
<sequence>MEGQRRPRFFKVLVGDFARRIEIPRGFLCHIPEERRRTSGSTVASSANVALKNAEGKTWPVGLDEIDGRMFLTTGWSKFVEGNCLRKGEFLVIEYDGNMHFGVSVFGVNTVEKAVWPSGSGAQVTRSLGEQPCDIFPSSKKGCCGDEMTETVKSPMHSHAQTVTTERSTHGDEHISSPDTIGFLDLHEVGCSKDELETCLSRKEPMEDDKAKAIAEAMRTLHVDKLAIELFCATLCLYKWKVEVAAEDLNICRGKLNILEQSMKQKLVLLFDFIKRQLQRFFPPDDDFERIKKNNLEGPNLSNQPLQSDLTVPPVKRRLVDESEPCDLSQKQKRKIVKLQRGSPQTQTPRRSPRLVHLNNTCNSTNKVLKKRAEVRRPPAAIIQVKHREHKSCSLHKKPYNALTTAREETTGSLYQDLRNLDSPQYEVGLSKVHDHDQGETRKMLDHSDDGKNSKEQMEINAVEISGSFLSTGCIESPPNNSGLTACSRKCDLSFIWKHPPHVNPLEKILLDIQRDNFVKTIASIQEIIRDDPSDVLSADVIEAAVRIGILKCDLSLQDRNAQKIVNALLEYSKKIKEKKNFNIEMRKEEFSAKLQDLLKWQLKELETAYTCLESDYKKAAADSTNLFSTLEEHRKKLHAVKDGIKDMQQDLIIEDEIQNLAHKVAEHETIYQKSILEKVRVKMDLKSYQQTLGDVKERLASTEPGSVDVEALVKIEMDNMSKEIQLSKGILLNINFKKE</sequence>
<evidence type="ECO:0000313" key="9">
    <source>
        <dbReference type="EMBL" id="KAG2591313.1"/>
    </source>
</evidence>
<dbReference type="SMART" id="SM01019">
    <property type="entry name" value="B3"/>
    <property type="match status" value="1"/>
</dbReference>
<dbReference type="InterPro" id="IPR050655">
    <property type="entry name" value="Plant_B3_domain"/>
</dbReference>
<feature type="compositionally biased region" description="Polar residues" evidence="7">
    <location>
        <begin position="300"/>
        <end position="310"/>
    </location>
</feature>
<dbReference type="PROSITE" id="PS50863">
    <property type="entry name" value="B3"/>
    <property type="match status" value="1"/>
</dbReference>
<comment type="subcellular location">
    <subcellularLocation>
        <location evidence="1">Nucleus</location>
    </subcellularLocation>
</comment>
<dbReference type="EMBL" id="CM029046">
    <property type="protein sequence ID" value="KAG2591311.1"/>
    <property type="molecule type" value="Genomic_DNA"/>
</dbReference>
<dbReference type="SUPFAM" id="SSF101936">
    <property type="entry name" value="DNA-binding pseudobarrel domain"/>
    <property type="match status" value="1"/>
</dbReference>
<accession>A0A8T0S3C2</accession>
<keyword evidence="4" id="KW-0804">Transcription</keyword>
<feature type="domain" description="TF-B3" evidence="8">
    <location>
        <begin position="6"/>
        <end position="109"/>
    </location>
</feature>
<dbReference type="GO" id="GO:0005634">
    <property type="term" value="C:nucleus"/>
    <property type="evidence" value="ECO:0007669"/>
    <property type="project" value="UniProtKB-SubCell"/>
</dbReference>
<dbReference type="InterPro" id="IPR015300">
    <property type="entry name" value="DNA-bd_pseudobarrel_sf"/>
</dbReference>
<keyword evidence="5" id="KW-0539">Nucleus</keyword>
<proteinExistence type="predicted"/>
<evidence type="ECO:0000256" key="4">
    <source>
        <dbReference type="ARBA" id="ARBA00023163"/>
    </source>
</evidence>
<keyword evidence="6" id="KW-0175">Coiled coil</keyword>
<dbReference type="Gene3D" id="2.40.330.10">
    <property type="entry name" value="DNA-binding pseudobarrel domain"/>
    <property type="match status" value="1"/>
</dbReference>
<keyword evidence="2" id="KW-0805">Transcription regulation</keyword>
<dbReference type="AlphaFoldDB" id="A0A8T0S3C2"/>
<evidence type="ECO:0000256" key="5">
    <source>
        <dbReference type="ARBA" id="ARBA00023242"/>
    </source>
</evidence>
<dbReference type="Pfam" id="PF02362">
    <property type="entry name" value="B3"/>
    <property type="match status" value="1"/>
</dbReference>
<keyword evidence="3" id="KW-0238">DNA-binding</keyword>
<dbReference type="PANTHER" id="PTHR31920">
    <property type="entry name" value="B3 DOMAIN-CONTAINING"/>
    <property type="match status" value="1"/>
</dbReference>
<feature type="region of interest" description="Disordered" evidence="7">
    <location>
        <begin position="293"/>
        <end position="353"/>
    </location>
</feature>
<gene>
    <name evidence="9" type="ORF">PVAP13_5NG473800</name>
</gene>
<keyword evidence="10" id="KW-1185">Reference proteome</keyword>
<dbReference type="GO" id="GO:0003677">
    <property type="term" value="F:DNA binding"/>
    <property type="evidence" value="ECO:0007669"/>
    <property type="project" value="UniProtKB-KW"/>
</dbReference>
<evidence type="ECO:0000259" key="8">
    <source>
        <dbReference type="PROSITE" id="PS50863"/>
    </source>
</evidence>
<dbReference type="InterPro" id="IPR003340">
    <property type="entry name" value="B3_DNA-bd"/>
</dbReference>
<protein>
    <recommendedName>
        <fullName evidence="8">TF-B3 domain-containing protein</fullName>
    </recommendedName>
</protein>
<reference evidence="9" key="1">
    <citation type="submission" date="2020-05" db="EMBL/GenBank/DDBJ databases">
        <title>WGS assembly of Panicum virgatum.</title>
        <authorList>
            <person name="Lovell J.T."/>
            <person name="Jenkins J."/>
            <person name="Shu S."/>
            <person name="Juenger T.E."/>
            <person name="Schmutz J."/>
        </authorList>
    </citation>
    <scope>NUCLEOTIDE SEQUENCE</scope>
    <source>
        <strain evidence="9">AP13</strain>
    </source>
</reference>
<evidence type="ECO:0000256" key="7">
    <source>
        <dbReference type="SAM" id="MobiDB-lite"/>
    </source>
</evidence>
<evidence type="ECO:0000256" key="6">
    <source>
        <dbReference type="SAM" id="Coils"/>
    </source>
</evidence>
<comment type="caution">
    <text evidence="9">The sequence shown here is derived from an EMBL/GenBank/DDBJ whole genome shotgun (WGS) entry which is preliminary data.</text>
</comment>
<feature type="coiled-coil region" evidence="6">
    <location>
        <begin position="603"/>
        <end position="651"/>
    </location>
</feature>
<dbReference type="Proteomes" id="UP000823388">
    <property type="component" value="Chromosome 5N"/>
</dbReference>
<dbReference type="CDD" id="cd10017">
    <property type="entry name" value="B3_DNA"/>
    <property type="match status" value="1"/>
</dbReference>
<name>A0A8T0S3C2_PANVG</name>
<dbReference type="OrthoDB" id="1666376at2759"/>
<evidence type="ECO:0000256" key="1">
    <source>
        <dbReference type="ARBA" id="ARBA00004123"/>
    </source>
</evidence>
<dbReference type="EMBL" id="CM029046">
    <property type="protein sequence ID" value="KAG2591313.1"/>
    <property type="molecule type" value="Genomic_DNA"/>
</dbReference>
<dbReference type="PANTHER" id="PTHR31920:SF122">
    <property type="entry name" value="B3 DOMAIN-CONTAINING PROTEIN REM23"/>
    <property type="match status" value="1"/>
</dbReference>
<feature type="region of interest" description="Disordered" evidence="7">
    <location>
        <begin position="435"/>
        <end position="455"/>
    </location>
</feature>
<evidence type="ECO:0000256" key="3">
    <source>
        <dbReference type="ARBA" id="ARBA00023125"/>
    </source>
</evidence>